<evidence type="ECO:0000313" key="1">
    <source>
        <dbReference type="EMBL" id="EFJ49602.1"/>
    </source>
</evidence>
<dbReference type="InParanoid" id="D8TRY9"/>
<accession>D8TRY9</accession>
<dbReference type="RefSeq" id="XP_002949109.1">
    <property type="nucleotide sequence ID" value="XM_002949063.1"/>
</dbReference>
<dbReference type="Proteomes" id="UP000001058">
    <property type="component" value="Unassembled WGS sequence"/>
</dbReference>
<dbReference type="EMBL" id="GL378334">
    <property type="protein sequence ID" value="EFJ49602.1"/>
    <property type="molecule type" value="Genomic_DNA"/>
</dbReference>
<proteinExistence type="predicted"/>
<protein>
    <submittedName>
        <fullName evidence="1">Uncharacterized protein</fullName>
    </submittedName>
</protein>
<dbReference type="AlphaFoldDB" id="D8TRY9"/>
<sequence length="197" mass="21055">MAAELSRCSYDSAYAELATAAVSNLGQHRGDVRFQHNSKQRSVFTVLAPQLAGRHFMTHSGIRARLRSALSRARLSSDNLAWGEKGHAGFWKGPQCMHDPDRMDTHAFRPSSSKCRRRRGIPPARRVSCLQPAAGSNIASGGKVQAMAERLARCGSRVAFRATGPPSGSGGVAVGLSGTTSGTVIVSHSLMKQRQTA</sequence>
<evidence type="ECO:0000313" key="2">
    <source>
        <dbReference type="Proteomes" id="UP000001058"/>
    </source>
</evidence>
<name>D8TRY9_VOLCA</name>
<keyword evidence="2" id="KW-1185">Reference proteome</keyword>
<organism evidence="2">
    <name type="scientific">Volvox carteri f. nagariensis</name>
    <dbReference type="NCBI Taxonomy" id="3068"/>
    <lineage>
        <taxon>Eukaryota</taxon>
        <taxon>Viridiplantae</taxon>
        <taxon>Chlorophyta</taxon>
        <taxon>core chlorophytes</taxon>
        <taxon>Chlorophyceae</taxon>
        <taxon>CS clade</taxon>
        <taxon>Chlamydomonadales</taxon>
        <taxon>Volvocaceae</taxon>
        <taxon>Volvox</taxon>
    </lineage>
</organism>
<gene>
    <name evidence="1" type="ORF">VOLCADRAFT_104179</name>
</gene>
<dbReference type="GeneID" id="9623814"/>
<reference evidence="1 2" key="1">
    <citation type="journal article" date="2010" name="Science">
        <title>Genomic analysis of organismal complexity in the multicellular green alga Volvox carteri.</title>
        <authorList>
            <person name="Prochnik S.E."/>
            <person name="Umen J."/>
            <person name="Nedelcu A.M."/>
            <person name="Hallmann A."/>
            <person name="Miller S.M."/>
            <person name="Nishii I."/>
            <person name="Ferris P."/>
            <person name="Kuo A."/>
            <person name="Mitros T."/>
            <person name="Fritz-Laylin L.K."/>
            <person name="Hellsten U."/>
            <person name="Chapman J."/>
            <person name="Simakov O."/>
            <person name="Rensing S.A."/>
            <person name="Terry A."/>
            <person name="Pangilinan J."/>
            <person name="Kapitonov V."/>
            <person name="Jurka J."/>
            <person name="Salamov A."/>
            <person name="Shapiro H."/>
            <person name="Schmutz J."/>
            <person name="Grimwood J."/>
            <person name="Lindquist E."/>
            <person name="Lucas S."/>
            <person name="Grigoriev I.V."/>
            <person name="Schmitt R."/>
            <person name="Kirk D."/>
            <person name="Rokhsar D.S."/>
        </authorList>
    </citation>
    <scope>NUCLEOTIDE SEQUENCE [LARGE SCALE GENOMIC DNA]</scope>
    <source>
        <strain evidence="2">f. Nagariensis / Eve</strain>
    </source>
</reference>
<dbReference type="KEGG" id="vcn:VOLCADRAFT_104179"/>